<comment type="caution">
    <text evidence="1">The sequence shown here is derived from an EMBL/GenBank/DDBJ whole genome shotgun (WGS) entry which is preliminary data.</text>
</comment>
<dbReference type="OrthoDB" id="9790578at2"/>
<reference evidence="1 2" key="1">
    <citation type="submission" date="2019-09" db="EMBL/GenBank/DDBJ databases">
        <title>Phylogeny of genus Pseudoclavibacter and closely related genus.</title>
        <authorList>
            <person name="Li Y."/>
        </authorList>
    </citation>
    <scope>NUCLEOTIDE SEQUENCE [LARGE SCALE GENOMIC DNA]</scope>
    <source>
        <strain evidence="1 2">JCM 16921</strain>
    </source>
</reference>
<evidence type="ECO:0000313" key="2">
    <source>
        <dbReference type="Proteomes" id="UP000481339"/>
    </source>
</evidence>
<name>A0A7C8BNI3_9MICO</name>
<dbReference type="Proteomes" id="UP000481339">
    <property type="component" value="Unassembled WGS sequence"/>
</dbReference>
<dbReference type="AlphaFoldDB" id="A0A7C8BNI3"/>
<evidence type="ECO:0000313" key="1">
    <source>
        <dbReference type="EMBL" id="KAB1632523.1"/>
    </source>
</evidence>
<gene>
    <name evidence="1" type="ORF">F8O02_04955</name>
</gene>
<accession>A0A7C8BNI3</accession>
<organism evidence="1 2">
    <name type="scientific">Pseudoclavibacter caeni</name>
    <dbReference type="NCBI Taxonomy" id="908846"/>
    <lineage>
        <taxon>Bacteria</taxon>
        <taxon>Bacillati</taxon>
        <taxon>Actinomycetota</taxon>
        <taxon>Actinomycetes</taxon>
        <taxon>Micrococcales</taxon>
        <taxon>Microbacteriaceae</taxon>
        <taxon>Pseudoclavibacter</taxon>
    </lineage>
</organism>
<dbReference type="EMBL" id="WBKA01000003">
    <property type="protein sequence ID" value="KAB1632523.1"/>
    <property type="molecule type" value="Genomic_DNA"/>
</dbReference>
<proteinExistence type="predicted"/>
<protein>
    <submittedName>
        <fullName evidence="1">3-methyladenine DNA glycosylase</fullName>
    </submittedName>
</protein>
<keyword evidence="2" id="KW-1185">Reference proteome</keyword>
<sequence length="305" mass="34308">MRLPAAVWQARARAHRERADAMTAGWRARRATGERDEVEDFLFTYYSYRPSLLRRWHPGAGVVLKDAAGAPQAGWRWYRTDANGDVRVDVAGWLAHRGDAIDFIAGLLARTLARPPRLGCSCLHEWAMVYGLDQAQQRHTRLPLRLGHAETDRVVERSHIVCSHYDAFRFFTPAARPRNALQPTRAAQPELEQPGCLHANMDLYKWAMKLGPIVPGELLLDTFALARELRDLDMQASPYDVRQFGLEPVAVETVAGRREFAERQQAFADRANTLRRRMLDAIGRARAVVGGMGQAVSTPMSAPTM</sequence>